<dbReference type="AlphaFoldDB" id="A0AAV4LX45"/>
<dbReference type="InterPro" id="IPR050840">
    <property type="entry name" value="Adaptor_Complx_Large_Subunit"/>
</dbReference>
<comment type="similarity">
    <text evidence="7">Belongs to the adaptor complexes large subunit family.</text>
</comment>
<name>A0AAV4LX45_BABCB</name>
<evidence type="ECO:0000256" key="6">
    <source>
        <dbReference type="ARBA" id="ARBA00023136"/>
    </source>
</evidence>
<dbReference type="GO" id="GO:0016192">
    <property type="term" value="P:vesicle-mediated transport"/>
    <property type="evidence" value="ECO:0007669"/>
    <property type="project" value="InterPro"/>
</dbReference>
<proteinExistence type="inferred from homology"/>
<dbReference type="GeneID" id="94195897"/>
<dbReference type="EMBL" id="BPLF01000003">
    <property type="protein sequence ID" value="GIX64416.1"/>
    <property type="molecule type" value="Genomic_DNA"/>
</dbReference>
<keyword evidence="3 7" id="KW-0813">Transport</keyword>
<dbReference type="RefSeq" id="XP_067716485.1">
    <property type="nucleotide sequence ID" value="XM_067860384.1"/>
</dbReference>
<keyword evidence="7" id="KW-0968">Cytoplasmic vesicle</keyword>
<dbReference type="InterPro" id="IPR016024">
    <property type="entry name" value="ARM-type_fold"/>
</dbReference>
<evidence type="ECO:0000256" key="7">
    <source>
        <dbReference type="PIRNR" id="PIRNR037094"/>
    </source>
</evidence>
<dbReference type="SUPFAM" id="SSF48371">
    <property type="entry name" value="ARM repeat"/>
    <property type="match status" value="1"/>
</dbReference>
<dbReference type="GO" id="GO:0030121">
    <property type="term" value="C:AP-1 adaptor complex"/>
    <property type="evidence" value="ECO:0007669"/>
    <property type="project" value="InterPro"/>
</dbReference>
<accession>A0AAV4LX45</accession>
<dbReference type="PIRSF" id="PIRSF037094">
    <property type="entry name" value="AP1_complex_gamma"/>
    <property type="match status" value="1"/>
</dbReference>
<evidence type="ECO:0000256" key="2">
    <source>
        <dbReference type="ARBA" id="ARBA00004555"/>
    </source>
</evidence>
<protein>
    <recommendedName>
        <fullName evidence="7">AP-1 complex subunit gamma</fullName>
    </recommendedName>
</protein>
<dbReference type="Pfam" id="PF01602">
    <property type="entry name" value="Adaptin_N"/>
    <property type="match status" value="1"/>
</dbReference>
<evidence type="ECO:0000256" key="4">
    <source>
        <dbReference type="ARBA" id="ARBA00022927"/>
    </source>
</evidence>
<comment type="caution">
    <text evidence="10">The sequence shown here is derived from an EMBL/GenBank/DDBJ whole genome shotgun (WGS) entry which is preliminary data.</text>
</comment>
<evidence type="ECO:0000256" key="1">
    <source>
        <dbReference type="ARBA" id="ARBA00004308"/>
    </source>
</evidence>
<evidence type="ECO:0000313" key="11">
    <source>
        <dbReference type="Proteomes" id="UP001497744"/>
    </source>
</evidence>
<evidence type="ECO:0000256" key="8">
    <source>
        <dbReference type="SAM" id="MobiDB-lite"/>
    </source>
</evidence>
<keyword evidence="5 7" id="KW-0333">Golgi apparatus</keyword>
<keyword evidence="4 7" id="KW-0653">Protein transport</keyword>
<feature type="compositionally biased region" description="Basic and acidic residues" evidence="8">
    <location>
        <begin position="742"/>
        <end position="751"/>
    </location>
</feature>
<dbReference type="InterPro" id="IPR017107">
    <property type="entry name" value="AP1_complex_gsu"/>
</dbReference>
<keyword evidence="11" id="KW-1185">Reference proteome</keyword>
<dbReference type="Proteomes" id="UP001497744">
    <property type="component" value="Unassembled WGS sequence"/>
</dbReference>
<evidence type="ECO:0000256" key="3">
    <source>
        <dbReference type="ARBA" id="ARBA00022448"/>
    </source>
</evidence>
<organism evidence="10 11">
    <name type="scientific">Babesia caballi</name>
    <dbReference type="NCBI Taxonomy" id="5871"/>
    <lineage>
        <taxon>Eukaryota</taxon>
        <taxon>Sar</taxon>
        <taxon>Alveolata</taxon>
        <taxon>Apicomplexa</taxon>
        <taxon>Aconoidasida</taxon>
        <taxon>Piroplasmida</taxon>
        <taxon>Babesiidae</taxon>
        <taxon>Babesia</taxon>
    </lineage>
</organism>
<evidence type="ECO:0000313" key="10">
    <source>
        <dbReference type="EMBL" id="GIX64416.1"/>
    </source>
</evidence>
<evidence type="ECO:0000256" key="5">
    <source>
        <dbReference type="ARBA" id="ARBA00023034"/>
    </source>
</evidence>
<dbReference type="PANTHER" id="PTHR22780">
    <property type="entry name" value="ADAPTIN, ALPHA/GAMMA/EPSILON"/>
    <property type="match status" value="1"/>
</dbReference>
<feature type="region of interest" description="Disordered" evidence="8">
    <location>
        <begin position="737"/>
        <end position="757"/>
    </location>
</feature>
<reference evidence="10 11" key="1">
    <citation type="submission" date="2021-06" db="EMBL/GenBank/DDBJ databases">
        <title>Genome sequence of Babesia caballi.</title>
        <authorList>
            <person name="Yamagishi J."/>
            <person name="Kidaka T."/>
            <person name="Ochi A."/>
        </authorList>
    </citation>
    <scope>NUCLEOTIDE SEQUENCE [LARGE SCALE GENOMIC DNA]</scope>
    <source>
        <strain evidence="10">USDA-D6B2</strain>
    </source>
</reference>
<feature type="domain" description="Clathrin/coatomer adaptor adaptin-like N-terminal" evidence="9">
    <location>
        <begin position="21"/>
        <end position="649"/>
    </location>
</feature>
<sequence length="757" mass="82248">MTGSVKDMIRAIRSCKTAGEERAVIARECAEIRSSLNGNSSSDRRKNIAKLLLIQLMGHSTNFGQVECIKLIASSKYADKRMGYLALSLLLNEDAEVLTLAINSIKMDLNGNNVCAAEAALGVLANIGSQEMFRELQYDLERLMKSPVVNLRKKAVVCAARMLRMLGQASLIPGADAMEMATNHVHLIPAMLGDSNHGMVAAGLTLLSVLMDYFPKCCNFASIYELLVKTMNCLCSATSGGIGIMFGGGRDYDINGVDDPFLKVKMLALIRRVYAKCRDQVPGNQQLYDIVHKIVKCATLSNNATNALLYECVRTIYSEMRDPKFNELGKSVMQKFIATSDNNIKYVALGILNNLEDVTLTVGDSTWTIIVQSLRQPDISIRRRALEVALKLMTRETLKPLMQHLFDFLLAASSDLKRESITKIAAALERHAESEYYRLELLVKIFSISGNCVPDAILHSFIAAVGVAAQQTQVRVTTKLYYVLGNNLGQDALVRSTLWCLGEYAHLLPALSEVDVTPSSTITAPPMAEASAGAPKAEFDNLIGMFDSAPAAAEATAQQGALLNGAGDAGTASKVVATVETVAKHIFACSSSSSNACLNGEYLLTCVAKLACRLPQEAARLLRVVKKFKKHPNLELQQRACEMDILFEHNALHVVLAGEGDQLGMPMFMPEAEAAPMTMEQLFVQTEPREQPAGQPLGQPAGQLAYGEDLLGLVEAPAPKATSAEKLATLDFMSFDYSAGDGKTKNSKDEFGEFDPF</sequence>
<evidence type="ECO:0000259" key="9">
    <source>
        <dbReference type="Pfam" id="PF01602"/>
    </source>
</evidence>
<dbReference type="GO" id="GO:0006886">
    <property type="term" value="P:intracellular protein transport"/>
    <property type="evidence" value="ECO:0007669"/>
    <property type="project" value="UniProtKB-UniRule"/>
</dbReference>
<comment type="subcellular location">
    <subcellularLocation>
        <location evidence="1">Endomembrane system</location>
    </subcellularLocation>
    <subcellularLocation>
        <location evidence="2">Golgi apparatus</location>
    </subcellularLocation>
</comment>
<keyword evidence="6 7" id="KW-0472">Membrane</keyword>
<dbReference type="InterPro" id="IPR002553">
    <property type="entry name" value="Clathrin/coatomer_adapt-like_N"/>
</dbReference>
<gene>
    <name evidence="10" type="ORF">BcabD6B2_38510</name>
</gene>
<dbReference type="InterPro" id="IPR011989">
    <property type="entry name" value="ARM-like"/>
</dbReference>
<dbReference type="Gene3D" id="1.25.10.10">
    <property type="entry name" value="Leucine-rich Repeat Variant"/>
    <property type="match status" value="1"/>
</dbReference>